<dbReference type="STRING" id="477680.SAMN05421788_1026"/>
<accession>A0A1N7MWL4</accession>
<sequence length="104" mass="11747">MAKADSSLGNKLLFTVWLLVPLLIFQINYHSGNGHFTVCLFKNITGKDCYGCGVLRGISACLHLNFPAAYQLNRLNVLTIPLLTFLYCKELWLTRPPFLRSATR</sequence>
<evidence type="ECO:0008006" key="4">
    <source>
        <dbReference type="Google" id="ProtNLM"/>
    </source>
</evidence>
<dbReference type="OrthoDB" id="9815897at2"/>
<reference evidence="3" key="1">
    <citation type="submission" date="2017-01" db="EMBL/GenBank/DDBJ databases">
        <authorList>
            <person name="Varghese N."/>
            <person name="Submissions S."/>
        </authorList>
    </citation>
    <scope>NUCLEOTIDE SEQUENCE [LARGE SCALE GENOMIC DNA]</scope>
    <source>
        <strain evidence="3">DSM 21054</strain>
    </source>
</reference>
<evidence type="ECO:0000256" key="1">
    <source>
        <dbReference type="SAM" id="Phobius"/>
    </source>
</evidence>
<keyword evidence="1" id="KW-0812">Transmembrane</keyword>
<protein>
    <recommendedName>
        <fullName evidence="4">DUF2752 domain-containing protein</fullName>
    </recommendedName>
</protein>
<dbReference type="InterPro" id="IPR021215">
    <property type="entry name" value="DUF2752"/>
</dbReference>
<dbReference type="Pfam" id="PF10825">
    <property type="entry name" value="DUF2752"/>
    <property type="match status" value="1"/>
</dbReference>
<name>A0A1N7MWL4_9BACT</name>
<dbReference type="AlphaFoldDB" id="A0A1N7MWL4"/>
<gene>
    <name evidence="2" type="ORF">SAMN05421788_1026</name>
</gene>
<keyword evidence="1" id="KW-1133">Transmembrane helix</keyword>
<dbReference type="RefSeq" id="WP_076377455.1">
    <property type="nucleotide sequence ID" value="NZ_AP017422.1"/>
</dbReference>
<keyword evidence="3" id="KW-1185">Reference proteome</keyword>
<organism evidence="2 3">
    <name type="scientific">Filimonas lacunae</name>
    <dbReference type="NCBI Taxonomy" id="477680"/>
    <lineage>
        <taxon>Bacteria</taxon>
        <taxon>Pseudomonadati</taxon>
        <taxon>Bacteroidota</taxon>
        <taxon>Chitinophagia</taxon>
        <taxon>Chitinophagales</taxon>
        <taxon>Chitinophagaceae</taxon>
        <taxon>Filimonas</taxon>
    </lineage>
</organism>
<proteinExistence type="predicted"/>
<dbReference type="EMBL" id="FTOR01000002">
    <property type="protein sequence ID" value="SIS90507.1"/>
    <property type="molecule type" value="Genomic_DNA"/>
</dbReference>
<feature type="transmembrane region" description="Helical" evidence="1">
    <location>
        <begin position="12"/>
        <end position="29"/>
    </location>
</feature>
<dbReference type="Proteomes" id="UP000186917">
    <property type="component" value="Unassembled WGS sequence"/>
</dbReference>
<keyword evidence="1" id="KW-0472">Membrane</keyword>
<evidence type="ECO:0000313" key="2">
    <source>
        <dbReference type="EMBL" id="SIS90507.1"/>
    </source>
</evidence>
<evidence type="ECO:0000313" key="3">
    <source>
        <dbReference type="Proteomes" id="UP000186917"/>
    </source>
</evidence>